<dbReference type="InterPro" id="IPR011990">
    <property type="entry name" value="TPR-like_helical_dom_sf"/>
</dbReference>
<reference evidence="3" key="1">
    <citation type="submission" date="2020-01" db="EMBL/GenBank/DDBJ databases">
        <title>Identification and distribution of gene clusters putatively required for synthesis of sphingolipid metabolism inhibitors in phylogenetically diverse species of the filamentous fungus Fusarium.</title>
        <authorList>
            <person name="Kim H.-S."/>
            <person name="Busman M."/>
            <person name="Brown D.W."/>
            <person name="Divon H."/>
            <person name="Uhlig S."/>
            <person name="Proctor R.H."/>
        </authorList>
    </citation>
    <scope>NUCLEOTIDE SEQUENCE</scope>
    <source>
        <strain evidence="3">NRRL 53441</strain>
    </source>
</reference>
<keyword evidence="4" id="KW-1185">Reference proteome</keyword>
<evidence type="ECO:0000259" key="2">
    <source>
        <dbReference type="Pfam" id="PF12770"/>
    </source>
</evidence>
<evidence type="ECO:0000256" key="1">
    <source>
        <dbReference type="SAM" id="MobiDB-lite"/>
    </source>
</evidence>
<evidence type="ECO:0000313" key="4">
    <source>
        <dbReference type="Proteomes" id="UP000605986"/>
    </source>
</evidence>
<dbReference type="SUPFAM" id="SSF81901">
    <property type="entry name" value="HCP-like"/>
    <property type="match status" value="1"/>
</dbReference>
<dbReference type="Pfam" id="PF12770">
    <property type="entry name" value="CHAT"/>
    <property type="match status" value="1"/>
</dbReference>
<proteinExistence type="predicted"/>
<dbReference type="AlphaFoldDB" id="A0A8H4NYF0"/>
<organism evidence="3 4">
    <name type="scientific">Fusarium austroafricanum</name>
    <dbReference type="NCBI Taxonomy" id="2364996"/>
    <lineage>
        <taxon>Eukaryota</taxon>
        <taxon>Fungi</taxon>
        <taxon>Dikarya</taxon>
        <taxon>Ascomycota</taxon>
        <taxon>Pezizomycotina</taxon>
        <taxon>Sordariomycetes</taxon>
        <taxon>Hypocreomycetidae</taxon>
        <taxon>Hypocreales</taxon>
        <taxon>Nectriaceae</taxon>
        <taxon>Fusarium</taxon>
        <taxon>Fusarium concolor species complex</taxon>
    </lineage>
</organism>
<gene>
    <name evidence="3" type="ORF">F53441_6647</name>
</gene>
<feature type="domain" description="CHAT" evidence="2">
    <location>
        <begin position="766"/>
        <end position="1078"/>
    </location>
</feature>
<protein>
    <submittedName>
        <fullName evidence="3">TPR Domain containing protein</fullName>
    </submittedName>
</protein>
<feature type="compositionally biased region" description="Polar residues" evidence="1">
    <location>
        <begin position="14"/>
        <end position="23"/>
    </location>
</feature>
<name>A0A8H4NYF0_9HYPO</name>
<dbReference type="Proteomes" id="UP000605986">
    <property type="component" value="Unassembled WGS sequence"/>
</dbReference>
<dbReference type="EMBL" id="JAADJG010000253">
    <property type="protein sequence ID" value="KAF4450213.1"/>
    <property type="molecule type" value="Genomic_DNA"/>
</dbReference>
<dbReference type="Gene3D" id="1.25.40.10">
    <property type="entry name" value="Tetratricopeptide repeat domain"/>
    <property type="match status" value="1"/>
</dbReference>
<accession>A0A8H4NYF0</accession>
<sequence length="1079" mass="120263">MATSSQVKDDALDYSTSTGSSVSDEARQLDQKMDLLMSFEPEGANEHLFIGQQYAMISDEFLDQWRSTSNETYHKEARTALSKSIELCRMGAEMLTSSGEDGNEIEFWAFAAQMAQSMYETFSDLAALSEAISYYRKALQDSDCDPQTHAAVLLNLANCLMDKAETEDCTDRATRHIDEAIERGQSAMATLGSDPICLSDISTMFLTRFEKQGQLQDLEQATYLSNEALDKTNPEDTAISSRGSNYAQCLQYHYRRTGSQIYLDQAIDLLLEARTRCSSAPDLPRAKILGNLALTLNLRYQSLGTIPDLLGEIENASAAWEIGNQKGESFTCSTILSNLASYYHSYYHAVPERDSINSAIKFAELAVEALKDNPPRRSMCLYNLAIMLDDKSKSDTRLSEREQDALLAQAITYLEQSTQAQNLDQSLVAMQNDFWSRLLLERYKRLGCQDEDILMTAISKAKAATQLSVELQDTRADFLVQLADVHKLRYDKYGDEESFKVALEALEECSKLKSARILTRINACHRAALLYTDTRQFEKAAGFAEMAVNMMPDLTYCALERKSQQKVLEDVSGLSNLASALALEAGSTPGKAFELLEAGRSIMSSRLTDFLQGLDWSRLGYEGRELLDTYRRLRQRTETPLTAEFLEAEYPTALTNQISHRLKDIDDATKIAEQLKTEHGFDVSPRLDKKEIAEMASGSPIVAFLFADFRSSALIATGSGIQTLELPDLKFDECAEHYQTMQMPVEGALRSLKFENVFEVNENMTRLLVWLWDVAVLPVLKFLGYYTSKKPGPTSQLPRIHWVTSNVMGLMPLHAAGHHDDSSVENALSHVVSSYTTTVLSLRHSIRTIENWPLVDPASQSKMVIIGMTESPGSWSNFDRVPEHLQAVEQFVADDKNRTYLQNPTNSDALDALSVSQMAHIVCHGISQGDPSNSSLVLCREEPSESGGKPELVEDPLSVRQIASRASKSSYLAFLAACQTADKMATGLMDENIHIVGAFQSLGYANVIGTLWEVEEKASVSFATEFYASLAHRAQVCHHENGHNTRDVVARASHDAMLFLRDQDPEYMVTWAPMVHFGA</sequence>
<dbReference type="OrthoDB" id="9991317at2759"/>
<evidence type="ECO:0000313" key="3">
    <source>
        <dbReference type="EMBL" id="KAF4450213.1"/>
    </source>
</evidence>
<dbReference type="InterPro" id="IPR024983">
    <property type="entry name" value="CHAT_dom"/>
</dbReference>
<comment type="caution">
    <text evidence="3">The sequence shown here is derived from an EMBL/GenBank/DDBJ whole genome shotgun (WGS) entry which is preliminary data.</text>
</comment>
<feature type="region of interest" description="Disordered" evidence="1">
    <location>
        <begin position="1"/>
        <end position="25"/>
    </location>
</feature>